<evidence type="ECO:0000313" key="1">
    <source>
        <dbReference type="EMBL" id="ACF12687.1"/>
    </source>
</evidence>
<keyword evidence="2" id="KW-1185">Reference proteome</keyword>
<proteinExistence type="predicted"/>
<gene>
    <name evidence="1" type="ordered locus">Ctha_0216</name>
</gene>
<dbReference type="HOGENOM" id="CLU_1623723_0_0_10"/>
<dbReference type="eggNOG" id="ENOG50331DV">
    <property type="taxonomic scope" value="Bacteria"/>
</dbReference>
<dbReference type="OrthoDB" id="4867151at2"/>
<dbReference type="RefSeq" id="WP_012498771.1">
    <property type="nucleotide sequence ID" value="NC_011026.1"/>
</dbReference>
<reference evidence="1 2" key="1">
    <citation type="submission" date="2008-06" db="EMBL/GenBank/DDBJ databases">
        <title>Complete sequence of Chloroherpeton thalassium ATCC 35110.</title>
        <authorList>
            <consortium name="US DOE Joint Genome Institute"/>
            <person name="Lucas S."/>
            <person name="Copeland A."/>
            <person name="Lapidus A."/>
            <person name="Glavina del Rio T."/>
            <person name="Dalin E."/>
            <person name="Tice H."/>
            <person name="Bruce D."/>
            <person name="Goodwin L."/>
            <person name="Pitluck S."/>
            <person name="Schmutz J."/>
            <person name="Larimer F."/>
            <person name="Land M."/>
            <person name="Hauser L."/>
            <person name="Kyrpides N."/>
            <person name="Mikhailova N."/>
            <person name="Liu Z."/>
            <person name="Li T."/>
            <person name="Zhao F."/>
            <person name="Overmann J."/>
            <person name="Bryant D.A."/>
            <person name="Richardson P."/>
        </authorList>
    </citation>
    <scope>NUCLEOTIDE SEQUENCE [LARGE SCALE GENOMIC DNA]</scope>
    <source>
        <strain evidence="2">ATCC 35110 / GB-78</strain>
    </source>
</reference>
<dbReference type="KEGG" id="cts:Ctha_0216"/>
<protein>
    <submittedName>
        <fullName evidence="1">Uncharacterized protein</fullName>
    </submittedName>
</protein>
<dbReference type="EMBL" id="CP001100">
    <property type="protein sequence ID" value="ACF12687.1"/>
    <property type="molecule type" value="Genomic_DNA"/>
</dbReference>
<organism evidence="1 2">
    <name type="scientific">Chloroherpeton thalassium (strain ATCC 35110 / GB-78)</name>
    <dbReference type="NCBI Taxonomy" id="517418"/>
    <lineage>
        <taxon>Bacteria</taxon>
        <taxon>Pseudomonadati</taxon>
        <taxon>Chlorobiota</taxon>
        <taxon>Chlorobiia</taxon>
        <taxon>Chlorobiales</taxon>
        <taxon>Chloroherpetonaceae</taxon>
        <taxon>Chloroherpeton</taxon>
    </lineage>
</organism>
<evidence type="ECO:0000313" key="2">
    <source>
        <dbReference type="Proteomes" id="UP000001208"/>
    </source>
</evidence>
<dbReference type="Proteomes" id="UP000001208">
    <property type="component" value="Chromosome"/>
</dbReference>
<name>B3QTE1_CHLT3</name>
<sequence length="153" mass="17089">MTLEQLLNEKAPFLIEEALQALSRAHLKHYEEEGAAKRKAQMQALYELTAESIKMRDLSKLLDYVQEAATSYYKDGFDLHEIQMAFNVLEEVVWKNALKELPASQYADALGLISTALGAGKDTLATTYVNLASSRKMPSLDLSELFTGTEGRN</sequence>
<accession>B3QTE1</accession>
<dbReference type="AlphaFoldDB" id="B3QTE1"/>